<dbReference type="NCBIfam" id="TIGR00755">
    <property type="entry name" value="ksgA"/>
    <property type="match status" value="1"/>
</dbReference>
<dbReference type="InterPro" id="IPR029063">
    <property type="entry name" value="SAM-dependent_MTases_sf"/>
</dbReference>
<keyword evidence="2 7" id="KW-0698">rRNA processing</keyword>
<feature type="binding site" evidence="7 8">
    <location>
        <position position="91"/>
    </location>
    <ligand>
        <name>S-adenosyl-L-methionine</name>
        <dbReference type="ChEBI" id="CHEBI:59789"/>
    </ligand>
</feature>
<evidence type="ECO:0000256" key="7">
    <source>
        <dbReference type="HAMAP-Rule" id="MF_00607"/>
    </source>
</evidence>
<dbReference type="InterPro" id="IPR020596">
    <property type="entry name" value="rRNA_Ade_Mease_Trfase_CS"/>
</dbReference>
<feature type="region of interest" description="Disordered" evidence="9">
    <location>
        <begin position="267"/>
        <end position="299"/>
    </location>
</feature>
<feature type="domain" description="Ribosomal RNA adenine methylase transferase N-terminal" evidence="10">
    <location>
        <begin position="25"/>
        <end position="197"/>
    </location>
</feature>
<comment type="caution">
    <text evidence="11">The sequence shown here is derived from an EMBL/GenBank/DDBJ whole genome shotgun (WGS) entry which is preliminary data.</text>
</comment>
<dbReference type="InterPro" id="IPR020598">
    <property type="entry name" value="rRNA_Ade_methylase_Trfase_N"/>
</dbReference>
<gene>
    <name evidence="7 11" type="primary">rsmA</name>
    <name evidence="7" type="synonym">ksgA</name>
    <name evidence="11" type="ORF">GCM10009111_12020</name>
</gene>
<name>A0ABN1L582_9GAMM</name>
<keyword evidence="6 7" id="KW-0694">RNA-binding</keyword>
<evidence type="ECO:0000256" key="5">
    <source>
        <dbReference type="ARBA" id="ARBA00022691"/>
    </source>
</evidence>
<dbReference type="InterPro" id="IPR023165">
    <property type="entry name" value="rRNA_Ade_diMease-like_C"/>
</dbReference>
<dbReference type="HAMAP" id="MF_00607">
    <property type="entry name" value="16SrRNA_methyltr_A"/>
    <property type="match status" value="1"/>
</dbReference>
<proteinExistence type="inferred from homology"/>
<keyword evidence="5 7" id="KW-0949">S-adenosyl-L-methionine</keyword>
<comment type="subcellular location">
    <subcellularLocation>
        <location evidence="7">Cytoplasm</location>
    </subcellularLocation>
</comment>
<feature type="binding site" evidence="7 8">
    <location>
        <position position="45"/>
    </location>
    <ligand>
        <name>S-adenosyl-L-methionine</name>
        <dbReference type="ChEBI" id="CHEBI:59789"/>
    </ligand>
</feature>
<evidence type="ECO:0000313" key="11">
    <source>
        <dbReference type="EMBL" id="GAA0814729.1"/>
    </source>
</evidence>
<dbReference type="Gene3D" id="1.10.8.100">
    <property type="entry name" value="Ribosomal RNA adenine dimethylase-like, domain 2"/>
    <property type="match status" value="1"/>
</dbReference>
<dbReference type="Gene3D" id="3.40.50.150">
    <property type="entry name" value="Vaccinia Virus protein VP39"/>
    <property type="match status" value="1"/>
</dbReference>
<feature type="binding site" evidence="7 8">
    <location>
        <position position="20"/>
    </location>
    <ligand>
        <name>S-adenosyl-L-methionine</name>
        <dbReference type="ChEBI" id="CHEBI:59789"/>
    </ligand>
</feature>
<dbReference type="RefSeq" id="WP_343816191.1">
    <property type="nucleotide sequence ID" value="NZ_BAAAFA010000003.1"/>
</dbReference>
<keyword evidence="12" id="KW-1185">Reference proteome</keyword>
<comment type="function">
    <text evidence="7">Specifically dimethylates two adjacent adenosines (A1518 and A1519) in the loop of a conserved hairpin near the 3'-end of 16S rRNA in the 30S particle. May play a critical role in biogenesis of 30S subunits.</text>
</comment>
<feature type="binding site" evidence="7 8">
    <location>
        <position position="66"/>
    </location>
    <ligand>
        <name>S-adenosyl-L-methionine</name>
        <dbReference type="ChEBI" id="CHEBI:59789"/>
    </ligand>
</feature>
<accession>A0ABN1L582</accession>
<keyword evidence="3 7" id="KW-0489">Methyltransferase</keyword>
<keyword evidence="4 7" id="KW-0808">Transferase</keyword>
<dbReference type="SMART" id="SM00650">
    <property type="entry name" value="rADc"/>
    <property type="match status" value="1"/>
</dbReference>
<dbReference type="PROSITE" id="PS01131">
    <property type="entry name" value="RRNA_A_DIMETH"/>
    <property type="match status" value="1"/>
</dbReference>
<organism evidence="11 12">
    <name type="scientific">Colwellia asteriadis</name>
    <dbReference type="NCBI Taxonomy" id="517723"/>
    <lineage>
        <taxon>Bacteria</taxon>
        <taxon>Pseudomonadati</taxon>
        <taxon>Pseudomonadota</taxon>
        <taxon>Gammaproteobacteria</taxon>
        <taxon>Alteromonadales</taxon>
        <taxon>Colwelliaceae</taxon>
        <taxon>Colwellia</taxon>
    </lineage>
</organism>
<comment type="similarity">
    <text evidence="7">Belongs to the class I-like SAM-binding methyltransferase superfamily. rRNA adenine N(6)-methyltransferase family. RsmA subfamily.</text>
</comment>
<dbReference type="SUPFAM" id="SSF53335">
    <property type="entry name" value="S-adenosyl-L-methionine-dependent methyltransferases"/>
    <property type="match status" value="1"/>
</dbReference>
<dbReference type="InterPro" id="IPR011530">
    <property type="entry name" value="rRNA_adenine_dimethylase"/>
</dbReference>
<dbReference type="PANTHER" id="PTHR11727">
    <property type="entry name" value="DIMETHYLADENOSINE TRANSFERASE"/>
    <property type="match status" value="1"/>
</dbReference>
<evidence type="ECO:0000256" key="9">
    <source>
        <dbReference type="SAM" id="MobiDB-lite"/>
    </source>
</evidence>
<evidence type="ECO:0000256" key="4">
    <source>
        <dbReference type="ARBA" id="ARBA00022679"/>
    </source>
</evidence>
<evidence type="ECO:0000256" key="8">
    <source>
        <dbReference type="PROSITE-ProRule" id="PRU01026"/>
    </source>
</evidence>
<dbReference type="Proteomes" id="UP001500021">
    <property type="component" value="Unassembled WGS sequence"/>
</dbReference>
<evidence type="ECO:0000259" key="10">
    <source>
        <dbReference type="SMART" id="SM00650"/>
    </source>
</evidence>
<protein>
    <recommendedName>
        <fullName evidence="7">Ribosomal RNA small subunit methyltransferase A</fullName>
        <ecNumber evidence="7">2.1.1.182</ecNumber>
    </recommendedName>
    <alternativeName>
        <fullName evidence="7">16S rRNA (adenine(1518)-N(6)/adenine(1519)-N(6))-dimethyltransferase</fullName>
    </alternativeName>
    <alternativeName>
        <fullName evidence="7">16S rRNA dimethyladenosine transferase</fullName>
    </alternativeName>
    <alternativeName>
        <fullName evidence="7">16S rRNA dimethylase</fullName>
    </alternativeName>
    <alternativeName>
        <fullName evidence="7">S-adenosylmethionine-6-N', N'-adenosyl(rRNA) dimethyltransferase</fullName>
    </alternativeName>
</protein>
<dbReference type="PANTHER" id="PTHR11727:SF7">
    <property type="entry name" value="DIMETHYLADENOSINE TRANSFERASE-RELATED"/>
    <property type="match status" value="1"/>
</dbReference>
<comment type="catalytic activity">
    <reaction evidence="7">
        <text>adenosine(1518)/adenosine(1519) in 16S rRNA + 4 S-adenosyl-L-methionine = N(6)-dimethyladenosine(1518)/N(6)-dimethyladenosine(1519) in 16S rRNA + 4 S-adenosyl-L-homocysteine + 4 H(+)</text>
        <dbReference type="Rhea" id="RHEA:19609"/>
        <dbReference type="Rhea" id="RHEA-COMP:10232"/>
        <dbReference type="Rhea" id="RHEA-COMP:10233"/>
        <dbReference type="ChEBI" id="CHEBI:15378"/>
        <dbReference type="ChEBI" id="CHEBI:57856"/>
        <dbReference type="ChEBI" id="CHEBI:59789"/>
        <dbReference type="ChEBI" id="CHEBI:74411"/>
        <dbReference type="ChEBI" id="CHEBI:74493"/>
        <dbReference type="EC" id="2.1.1.182"/>
    </reaction>
</comment>
<sequence>MNSKSHLGHQAKKRFGQNFLHNDAVISDIIDAINPEPGENLIEIGPGLGALTEPVIERAKKLSVVELDRDLAHRLRHHPFLAPHLTIYETDALKFDFAQLASEDKPLRIFGNLPYNISTPLIFHLLTFKSQVKDMHFMLQKEVVQRMAAGPDCKAYGRLSIMTQYQCQVLPVMEIGPEAFKPAPKVDSAIVRLIPHKEIKNPVKDIAALNTVCLAAFNQRRKTIRNSFKNLISVEQLESLNIDANLRPENLSIDDYITLANFITDNPVQEDNKPKKSKRHMAKKQMTDSPNAVNPDMLD</sequence>
<evidence type="ECO:0000313" key="12">
    <source>
        <dbReference type="Proteomes" id="UP001500021"/>
    </source>
</evidence>
<dbReference type="PROSITE" id="PS51689">
    <property type="entry name" value="SAM_RNA_A_N6_MT"/>
    <property type="match status" value="1"/>
</dbReference>
<evidence type="ECO:0000256" key="2">
    <source>
        <dbReference type="ARBA" id="ARBA00022552"/>
    </source>
</evidence>
<feature type="binding site" evidence="7 8">
    <location>
        <position position="18"/>
    </location>
    <ligand>
        <name>S-adenosyl-L-methionine</name>
        <dbReference type="ChEBI" id="CHEBI:59789"/>
    </ligand>
</feature>
<dbReference type="Pfam" id="PF00398">
    <property type="entry name" value="RrnaAD"/>
    <property type="match status" value="1"/>
</dbReference>
<feature type="binding site" evidence="7 8">
    <location>
        <position position="112"/>
    </location>
    <ligand>
        <name>S-adenosyl-L-methionine</name>
        <dbReference type="ChEBI" id="CHEBI:59789"/>
    </ligand>
</feature>
<dbReference type="EC" id="2.1.1.182" evidence="7"/>
<evidence type="ECO:0000256" key="3">
    <source>
        <dbReference type="ARBA" id="ARBA00022603"/>
    </source>
</evidence>
<reference evidence="11 12" key="1">
    <citation type="journal article" date="2019" name="Int. J. Syst. Evol. Microbiol.">
        <title>The Global Catalogue of Microorganisms (GCM) 10K type strain sequencing project: providing services to taxonomists for standard genome sequencing and annotation.</title>
        <authorList>
            <consortium name="The Broad Institute Genomics Platform"/>
            <consortium name="The Broad Institute Genome Sequencing Center for Infectious Disease"/>
            <person name="Wu L."/>
            <person name="Ma J."/>
        </authorList>
    </citation>
    <scope>NUCLEOTIDE SEQUENCE [LARGE SCALE GENOMIC DNA]</scope>
    <source>
        <strain evidence="11 12">JCM 15608</strain>
    </source>
</reference>
<keyword evidence="1 7" id="KW-0963">Cytoplasm</keyword>
<dbReference type="InterPro" id="IPR001737">
    <property type="entry name" value="KsgA/Erm"/>
</dbReference>
<dbReference type="EMBL" id="BAAAFA010000003">
    <property type="protein sequence ID" value="GAA0814729.1"/>
    <property type="molecule type" value="Genomic_DNA"/>
</dbReference>
<evidence type="ECO:0000256" key="6">
    <source>
        <dbReference type="ARBA" id="ARBA00022884"/>
    </source>
</evidence>
<evidence type="ECO:0000256" key="1">
    <source>
        <dbReference type="ARBA" id="ARBA00022490"/>
    </source>
</evidence>